<comment type="caution">
    <text evidence="1">The sequence shown here is derived from an EMBL/GenBank/DDBJ whole genome shotgun (WGS) entry which is preliminary data.</text>
</comment>
<proteinExistence type="predicted"/>
<dbReference type="AlphaFoldDB" id="A0A4Z2HPS6"/>
<sequence>MQDGAAPPFEAAVCKTRAELSVGLMSEAEDSHMYDISDSREHGGELSCEEQWWRCSDETISGPVLQREETEGKRRRPESGLITHKQQITLRIQGGKFMISLNFKTEALSNGCQMRSFFPTNGRTGGDLGRGARLACVMTSMRPVGLLLQQIDSLALSSGVALPASSVSSLWISVTPLAVPHNELGTRPIQTTS</sequence>
<organism evidence="1 2">
    <name type="scientific">Liparis tanakae</name>
    <name type="common">Tanaka's snailfish</name>
    <dbReference type="NCBI Taxonomy" id="230148"/>
    <lineage>
        <taxon>Eukaryota</taxon>
        <taxon>Metazoa</taxon>
        <taxon>Chordata</taxon>
        <taxon>Craniata</taxon>
        <taxon>Vertebrata</taxon>
        <taxon>Euteleostomi</taxon>
        <taxon>Actinopterygii</taxon>
        <taxon>Neopterygii</taxon>
        <taxon>Teleostei</taxon>
        <taxon>Neoteleostei</taxon>
        <taxon>Acanthomorphata</taxon>
        <taxon>Eupercaria</taxon>
        <taxon>Perciformes</taxon>
        <taxon>Cottioidei</taxon>
        <taxon>Cottales</taxon>
        <taxon>Liparidae</taxon>
        <taxon>Liparis</taxon>
    </lineage>
</organism>
<keyword evidence="2" id="KW-1185">Reference proteome</keyword>
<evidence type="ECO:0000313" key="1">
    <source>
        <dbReference type="EMBL" id="TNN67846.1"/>
    </source>
</evidence>
<evidence type="ECO:0000313" key="2">
    <source>
        <dbReference type="Proteomes" id="UP000314294"/>
    </source>
</evidence>
<reference evidence="1 2" key="1">
    <citation type="submission" date="2019-03" db="EMBL/GenBank/DDBJ databases">
        <title>First draft genome of Liparis tanakae, snailfish: a comprehensive survey of snailfish specific genes.</title>
        <authorList>
            <person name="Kim W."/>
            <person name="Song I."/>
            <person name="Jeong J.-H."/>
            <person name="Kim D."/>
            <person name="Kim S."/>
            <person name="Ryu S."/>
            <person name="Song J.Y."/>
            <person name="Lee S.K."/>
        </authorList>
    </citation>
    <scope>NUCLEOTIDE SEQUENCE [LARGE SCALE GENOMIC DNA]</scope>
    <source>
        <tissue evidence="1">Muscle</tissue>
    </source>
</reference>
<accession>A0A4Z2HPS6</accession>
<dbReference type="EMBL" id="SRLO01000198">
    <property type="protein sequence ID" value="TNN67846.1"/>
    <property type="molecule type" value="Genomic_DNA"/>
</dbReference>
<protein>
    <submittedName>
        <fullName evidence="1">Uncharacterized protein</fullName>
    </submittedName>
</protein>
<gene>
    <name evidence="1" type="ORF">EYF80_022000</name>
</gene>
<name>A0A4Z2HPS6_9TELE</name>
<dbReference type="Proteomes" id="UP000314294">
    <property type="component" value="Unassembled WGS sequence"/>
</dbReference>